<dbReference type="EMBL" id="WOWK01000032">
    <property type="protein sequence ID" value="KAF0326099.1"/>
    <property type="molecule type" value="Genomic_DNA"/>
</dbReference>
<keyword evidence="4 6" id="KW-0472">Membrane</keyword>
<dbReference type="Proteomes" id="UP000434172">
    <property type="component" value="Unassembled WGS sequence"/>
</dbReference>
<feature type="transmembrane region" description="Helical" evidence="6">
    <location>
        <begin position="297"/>
        <end position="321"/>
    </location>
</feature>
<dbReference type="AlphaFoldDB" id="A0A8H3WFI8"/>
<feature type="region of interest" description="Disordered" evidence="5">
    <location>
        <begin position="30"/>
        <end position="54"/>
    </location>
</feature>
<comment type="subcellular location">
    <subcellularLocation>
        <location evidence="1">Membrane</location>
        <topology evidence="1">Multi-pass membrane protein</topology>
    </subcellularLocation>
</comment>
<feature type="transmembrane region" description="Helical" evidence="6">
    <location>
        <begin position="260"/>
        <end position="285"/>
    </location>
</feature>
<feature type="transmembrane region" description="Helical" evidence="6">
    <location>
        <begin position="60"/>
        <end position="81"/>
    </location>
</feature>
<dbReference type="PANTHER" id="PTHR11785:SF402">
    <property type="entry name" value="AMINO ACID TRANSPORTER (EUROFUNG)"/>
    <property type="match status" value="1"/>
</dbReference>
<dbReference type="Gene3D" id="1.20.1740.10">
    <property type="entry name" value="Amino acid/polyamine transporter I"/>
    <property type="match status" value="1"/>
</dbReference>
<dbReference type="GO" id="GO:0016020">
    <property type="term" value="C:membrane"/>
    <property type="evidence" value="ECO:0007669"/>
    <property type="project" value="UniProtKB-SubCell"/>
</dbReference>
<evidence type="ECO:0000256" key="3">
    <source>
        <dbReference type="ARBA" id="ARBA00022989"/>
    </source>
</evidence>
<dbReference type="PIRSF" id="PIRSF006060">
    <property type="entry name" value="AA_transporter"/>
    <property type="match status" value="1"/>
</dbReference>
<feature type="transmembrane region" description="Helical" evidence="6">
    <location>
        <begin position="212"/>
        <end position="233"/>
    </location>
</feature>
<evidence type="ECO:0000256" key="1">
    <source>
        <dbReference type="ARBA" id="ARBA00004141"/>
    </source>
</evidence>
<feature type="transmembrane region" description="Helical" evidence="6">
    <location>
        <begin position="137"/>
        <end position="160"/>
    </location>
</feature>
<dbReference type="OrthoDB" id="10062876at2759"/>
<reference evidence="7 8" key="1">
    <citation type="submission" date="2019-12" db="EMBL/GenBank/DDBJ databases">
        <title>A genome sequence resource for the geographically widespread anthracnose pathogen Colletotrichum asianum.</title>
        <authorList>
            <person name="Meng Y."/>
        </authorList>
    </citation>
    <scope>NUCLEOTIDE SEQUENCE [LARGE SCALE GENOMIC DNA]</scope>
    <source>
        <strain evidence="7 8">ICMP 18580</strain>
    </source>
</reference>
<feature type="transmembrane region" description="Helical" evidence="6">
    <location>
        <begin position="93"/>
        <end position="116"/>
    </location>
</feature>
<dbReference type="InterPro" id="IPR002293">
    <property type="entry name" value="AA/rel_permease1"/>
</dbReference>
<feature type="transmembrane region" description="Helical" evidence="6">
    <location>
        <begin position="180"/>
        <end position="200"/>
    </location>
</feature>
<evidence type="ECO:0000256" key="6">
    <source>
        <dbReference type="SAM" id="Phobius"/>
    </source>
</evidence>
<evidence type="ECO:0000256" key="5">
    <source>
        <dbReference type="SAM" id="MobiDB-lite"/>
    </source>
</evidence>
<keyword evidence="8" id="KW-1185">Reference proteome</keyword>
<comment type="caution">
    <text evidence="7">The sequence shown here is derived from an EMBL/GenBank/DDBJ whole genome shotgun (WGS) entry which is preliminary data.</text>
</comment>
<feature type="transmembrane region" description="Helical" evidence="6">
    <location>
        <begin position="431"/>
        <end position="449"/>
    </location>
</feature>
<gene>
    <name evidence="7" type="ORF">GQ607_006607</name>
</gene>
<dbReference type="GO" id="GO:0015179">
    <property type="term" value="F:L-amino acid transmembrane transporter activity"/>
    <property type="evidence" value="ECO:0007669"/>
    <property type="project" value="TreeGrafter"/>
</dbReference>
<feature type="transmembrane region" description="Helical" evidence="6">
    <location>
        <begin position="455"/>
        <end position="477"/>
    </location>
</feature>
<organism evidence="7 8">
    <name type="scientific">Colletotrichum asianum</name>
    <dbReference type="NCBI Taxonomy" id="702518"/>
    <lineage>
        <taxon>Eukaryota</taxon>
        <taxon>Fungi</taxon>
        <taxon>Dikarya</taxon>
        <taxon>Ascomycota</taxon>
        <taxon>Pezizomycotina</taxon>
        <taxon>Sordariomycetes</taxon>
        <taxon>Hypocreomycetidae</taxon>
        <taxon>Glomerellales</taxon>
        <taxon>Glomerellaceae</taxon>
        <taxon>Colletotrichum</taxon>
        <taxon>Colletotrichum gloeosporioides species complex</taxon>
    </lineage>
</organism>
<accession>A0A8H3WFI8</accession>
<name>A0A8H3WFI8_9PEZI</name>
<dbReference type="Pfam" id="PF13520">
    <property type="entry name" value="AA_permease_2"/>
    <property type="match status" value="1"/>
</dbReference>
<evidence type="ECO:0000256" key="4">
    <source>
        <dbReference type="ARBA" id="ARBA00023136"/>
    </source>
</evidence>
<feature type="transmembrane region" description="Helical" evidence="6">
    <location>
        <begin position="341"/>
        <end position="361"/>
    </location>
</feature>
<evidence type="ECO:0000313" key="7">
    <source>
        <dbReference type="EMBL" id="KAF0326099.1"/>
    </source>
</evidence>
<proteinExistence type="predicted"/>
<dbReference type="PANTHER" id="PTHR11785">
    <property type="entry name" value="AMINO ACID TRANSPORTER"/>
    <property type="match status" value="1"/>
</dbReference>
<keyword evidence="2 6" id="KW-0812">Transmembrane</keyword>
<protein>
    <submittedName>
        <fullName evidence="7">Amino acid transporter</fullName>
    </submittedName>
</protein>
<evidence type="ECO:0000313" key="8">
    <source>
        <dbReference type="Proteomes" id="UP000434172"/>
    </source>
</evidence>
<keyword evidence="3 6" id="KW-1133">Transmembrane helix</keyword>
<feature type="compositionally biased region" description="Basic and acidic residues" evidence="5">
    <location>
        <begin position="42"/>
        <end position="52"/>
    </location>
</feature>
<dbReference type="InterPro" id="IPR050598">
    <property type="entry name" value="AminoAcid_Transporter"/>
</dbReference>
<sequence length="551" mass="59686">MVHNTEPVNNTCTFSSGSLALMADLRTDETSPFLQRPGSPELSREEDQRQEQHPAAARKLTLVNGLAIVISLQIGSGIFSVPSQISQFVSAPGYGLLAWLFGGLLVWTGAASFIELGLRIPNNGGIQEYLRACYGEFAGFLFTWVWCTIIKPAANSMIATIFADYLTEAFVPDNQPPEPWLSKVVAAGCIVTMTLVNCLGATAGARAANLFLFLKMAALATIIILGCGVWAFGHGEGVPSSEYGWFGQRPDHREVGLWEWLGNFGTATFGALWCYAGWEMVGFVAGDMENPRRDLPIVINGSMMLVITGFMLMNAALYVCLPMSVMQNSSTVAVEFANRVLGSWAGVLFSVIVSISAMGALNSNVFATAKLVVVASQRGYFPAVLANLHCSNEKDEAGYVDEQLSALPRLLGGPIKGFVSWTQNRRWRRNVPIFPLLLNCGLSVVYVVVGSFNGLVTFIGLAAYMIFFSSAVGLILLRRRDRRAPVAKTAEYITWLINPIIFSAISGLLVVRGVITDPLQGAAILLVALFGLAFFSLRFGLRGFTNRQEAG</sequence>
<feature type="transmembrane region" description="Helical" evidence="6">
    <location>
        <begin position="489"/>
        <end position="515"/>
    </location>
</feature>
<feature type="transmembrane region" description="Helical" evidence="6">
    <location>
        <begin position="521"/>
        <end position="541"/>
    </location>
</feature>
<evidence type="ECO:0000256" key="2">
    <source>
        <dbReference type="ARBA" id="ARBA00022692"/>
    </source>
</evidence>